<dbReference type="NCBIfam" id="TIGR00498">
    <property type="entry name" value="lexA"/>
    <property type="match status" value="1"/>
</dbReference>
<keyword evidence="8" id="KW-0238">DNA-binding</keyword>
<keyword evidence="4" id="KW-0227">DNA damage</keyword>
<keyword evidence="11" id="KW-0742">SOS response</keyword>
<evidence type="ECO:0000256" key="10">
    <source>
        <dbReference type="ARBA" id="ARBA00023204"/>
    </source>
</evidence>
<reference evidence="15 16" key="1">
    <citation type="journal article" date="2016" name="Nat. Commun.">
        <title>Thousands of microbial genomes shed light on interconnected biogeochemical processes in an aquifer system.</title>
        <authorList>
            <person name="Anantharaman K."/>
            <person name="Brown C.T."/>
            <person name="Hug L.A."/>
            <person name="Sharon I."/>
            <person name="Castelle C.J."/>
            <person name="Probst A.J."/>
            <person name="Thomas B.C."/>
            <person name="Singh A."/>
            <person name="Wilkins M.J."/>
            <person name="Karaoz U."/>
            <person name="Brodie E.L."/>
            <person name="Williams K.H."/>
            <person name="Hubbard S.S."/>
            <person name="Banfield J.F."/>
        </authorList>
    </citation>
    <scope>NUCLEOTIDE SEQUENCE [LARGE SCALE GENOMIC DNA]</scope>
</reference>
<dbReference type="GO" id="GO:0009432">
    <property type="term" value="P:SOS response"/>
    <property type="evidence" value="ECO:0007669"/>
    <property type="project" value="UniProtKB-KW"/>
</dbReference>
<evidence type="ECO:0000256" key="2">
    <source>
        <dbReference type="ARBA" id="ARBA00022491"/>
    </source>
</evidence>
<dbReference type="EMBL" id="MEWZ01000029">
    <property type="protein sequence ID" value="OGC86190.1"/>
    <property type="molecule type" value="Genomic_DNA"/>
</dbReference>
<dbReference type="GO" id="GO:0006508">
    <property type="term" value="P:proteolysis"/>
    <property type="evidence" value="ECO:0007669"/>
    <property type="project" value="InterPro"/>
</dbReference>
<evidence type="ECO:0000256" key="6">
    <source>
        <dbReference type="ARBA" id="ARBA00022813"/>
    </source>
</evidence>
<keyword evidence="3" id="KW-0235">DNA replication</keyword>
<dbReference type="InterPro" id="IPR036388">
    <property type="entry name" value="WH-like_DNA-bd_sf"/>
</dbReference>
<dbReference type="PRINTS" id="PR00726">
    <property type="entry name" value="LEXASERPTASE"/>
</dbReference>
<evidence type="ECO:0000313" key="16">
    <source>
        <dbReference type="Proteomes" id="UP000178585"/>
    </source>
</evidence>
<keyword evidence="6 12" id="KW-0068">Autocatalytic cleavage</keyword>
<accession>A0A1F4XWW3</accession>
<comment type="similarity">
    <text evidence="1 12">Belongs to the peptidase S24 family.</text>
</comment>
<name>A0A1F4XWW3_9BACT</name>
<evidence type="ECO:0000256" key="9">
    <source>
        <dbReference type="ARBA" id="ARBA00023163"/>
    </source>
</evidence>
<dbReference type="PANTHER" id="PTHR33516">
    <property type="entry name" value="LEXA REPRESSOR"/>
    <property type="match status" value="1"/>
</dbReference>
<dbReference type="GO" id="GO:0006281">
    <property type="term" value="P:DNA repair"/>
    <property type="evidence" value="ECO:0007669"/>
    <property type="project" value="UniProtKB-KW"/>
</dbReference>
<dbReference type="GO" id="GO:0006260">
    <property type="term" value="P:DNA replication"/>
    <property type="evidence" value="ECO:0007669"/>
    <property type="project" value="UniProtKB-KW"/>
</dbReference>
<keyword evidence="2" id="KW-0678">Repressor</keyword>
<dbReference type="STRING" id="1797245.A2949_02765"/>
<gene>
    <name evidence="15" type="ORF">A2949_02765</name>
</gene>
<protein>
    <submittedName>
        <fullName evidence="15">Repressor LexA</fullName>
    </submittedName>
</protein>
<evidence type="ECO:0000256" key="7">
    <source>
        <dbReference type="ARBA" id="ARBA00023015"/>
    </source>
</evidence>
<dbReference type="Gene3D" id="2.10.109.10">
    <property type="entry name" value="Umud Fragment, subunit A"/>
    <property type="match status" value="1"/>
</dbReference>
<dbReference type="InterPro" id="IPR006200">
    <property type="entry name" value="LexA"/>
</dbReference>
<dbReference type="CDD" id="cd06529">
    <property type="entry name" value="S24_LexA-like"/>
    <property type="match status" value="1"/>
</dbReference>
<organism evidence="15 16">
    <name type="scientific">Candidatus Adlerbacteria bacterium RIFCSPLOWO2_01_FULL_54_21b</name>
    <dbReference type="NCBI Taxonomy" id="1797245"/>
    <lineage>
        <taxon>Bacteria</taxon>
        <taxon>Candidatus Adleribacteriota</taxon>
    </lineage>
</organism>
<proteinExistence type="inferred from homology"/>
<keyword evidence="7" id="KW-0805">Transcription regulation</keyword>
<dbReference type="InterPro" id="IPR006199">
    <property type="entry name" value="LexA_DNA-bd_dom"/>
</dbReference>
<dbReference type="SUPFAM" id="SSF46785">
    <property type="entry name" value="Winged helix' DNA-binding domain"/>
    <property type="match status" value="1"/>
</dbReference>
<keyword evidence="5 12" id="KW-0378">Hydrolase</keyword>
<dbReference type="GO" id="GO:0003677">
    <property type="term" value="F:DNA binding"/>
    <property type="evidence" value="ECO:0007669"/>
    <property type="project" value="UniProtKB-KW"/>
</dbReference>
<feature type="domain" description="Peptidase S24/S26A/S26B/S26C" evidence="13">
    <location>
        <begin position="101"/>
        <end position="204"/>
    </location>
</feature>
<dbReference type="GO" id="GO:0045892">
    <property type="term" value="P:negative regulation of DNA-templated transcription"/>
    <property type="evidence" value="ECO:0007669"/>
    <property type="project" value="InterPro"/>
</dbReference>
<evidence type="ECO:0000256" key="12">
    <source>
        <dbReference type="RuleBase" id="RU003991"/>
    </source>
</evidence>
<dbReference type="InterPro" id="IPR015927">
    <property type="entry name" value="Peptidase_S24_S26A/B/C"/>
</dbReference>
<evidence type="ECO:0000256" key="5">
    <source>
        <dbReference type="ARBA" id="ARBA00022801"/>
    </source>
</evidence>
<dbReference type="Gene3D" id="1.10.10.10">
    <property type="entry name" value="Winged helix-like DNA-binding domain superfamily/Winged helix DNA-binding domain"/>
    <property type="match status" value="1"/>
</dbReference>
<evidence type="ECO:0000256" key="4">
    <source>
        <dbReference type="ARBA" id="ARBA00022763"/>
    </source>
</evidence>
<sequence length="227" mass="25176">MYTYNQSLTGKQKRVLDNIELYIKAKGQPPTLDELRQNLGFKSIRTITQYLETLEKKGFIVRRKNLRRNIELRAVGGAGQAAMLVSVPVVANVGCDDLSVFAAEQTDEFLQVDKEIVESVGEIVAVRAVGDSMADAGVKSGDYILVQFTDSVKSGDRVAAIIGDMVTVKRLERRNGVTILYPESKDPKYKPIVLRDNFKIAGRVLCIIPAAVAEFEDVVAVPDEEWR</sequence>
<dbReference type="Pfam" id="PF01726">
    <property type="entry name" value="LexA_DNA_bind"/>
    <property type="match status" value="1"/>
</dbReference>
<evidence type="ECO:0000313" key="15">
    <source>
        <dbReference type="EMBL" id="OGC86190.1"/>
    </source>
</evidence>
<dbReference type="PANTHER" id="PTHR33516:SF2">
    <property type="entry name" value="LEXA REPRESSOR-RELATED"/>
    <property type="match status" value="1"/>
</dbReference>
<dbReference type="Proteomes" id="UP000178585">
    <property type="component" value="Unassembled WGS sequence"/>
</dbReference>
<evidence type="ECO:0000256" key="8">
    <source>
        <dbReference type="ARBA" id="ARBA00023125"/>
    </source>
</evidence>
<evidence type="ECO:0000259" key="13">
    <source>
        <dbReference type="Pfam" id="PF00717"/>
    </source>
</evidence>
<dbReference type="InterPro" id="IPR039418">
    <property type="entry name" value="LexA-like"/>
</dbReference>
<evidence type="ECO:0000259" key="14">
    <source>
        <dbReference type="Pfam" id="PF01726"/>
    </source>
</evidence>
<dbReference type="InterPro" id="IPR006197">
    <property type="entry name" value="Peptidase_S24_LexA"/>
</dbReference>
<feature type="domain" description="LexA repressor DNA-binding" evidence="14">
    <location>
        <begin position="6"/>
        <end position="65"/>
    </location>
</feature>
<evidence type="ECO:0000256" key="1">
    <source>
        <dbReference type="ARBA" id="ARBA00007484"/>
    </source>
</evidence>
<dbReference type="InterPro" id="IPR050077">
    <property type="entry name" value="LexA_repressor"/>
</dbReference>
<dbReference type="SUPFAM" id="SSF51306">
    <property type="entry name" value="LexA/Signal peptidase"/>
    <property type="match status" value="1"/>
</dbReference>
<dbReference type="InterPro" id="IPR036286">
    <property type="entry name" value="LexA/Signal_pep-like_sf"/>
</dbReference>
<dbReference type="AlphaFoldDB" id="A0A1F4XWW3"/>
<keyword evidence="10" id="KW-0234">DNA repair</keyword>
<dbReference type="GO" id="GO:0004252">
    <property type="term" value="F:serine-type endopeptidase activity"/>
    <property type="evidence" value="ECO:0007669"/>
    <property type="project" value="InterPro"/>
</dbReference>
<evidence type="ECO:0000256" key="11">
    <source>
        <dbReference type="ARBA" id="ARBA00023236"/>
    </source>
</evidence>
<evidence type="ECO:0000256" key="3">
    <source>
        <dbReference type="ARBA" id="ARBA00022705"/>
    </source>
</evidence>
<dbReference type="Pfam" id="PF00717">
    <property type="entry name" value="Peptidase_S24"/>
    <property type="match status" value="1"/>
</dbReference>
<dbReference type="InterPro" id="IPR036390">
    <property type="entry name" value="WH_DNA-bd_sf"/>
</dbReference>
<keyword evidence="9" id="KW-0804">Transcription</keyword>
<comment type="caution">
    <text evidence="15">The sequence shown here is derived from an EMBL/GenBank/DDBJ whole genome shotgun (WGS) entry which is preliminary data.</text>
</comment>